<dbReference type="InterPro" id="IPR006597">
    <property type="entry name" value="Sel1-like"/>
</dbReference>
<feature type="compositionally biased region" description="Basic and acidic residues" evidence="1">
    <location>
        <begin position="424"/>
        <end position="444"/>
    </location>
</feature>
<dbReference type="eggNOG" id="ENOG502SADV">
    <property type="taxonomic scope" value="Eukaryota"/>
</dbReference>
<dbReference type="SMART" id="SM00671">
    <property type="entry name" value="SEL1"/>
    <property type="match status" value="3"/>
</dbReference>
<dbReference type="Pfam" id="PF08238">
    <property type="entry name" value="Sel1"/>
    <property type="match status" value="2"/>
</dbReference>
<proteinExistence type="predicted"/>
<gene>
    <name evidence="2" type="ORF">THAOC_01064</name>
</gene>
<evidence type="ECO:0000313" key="3">
    <source>
        <dbReference type="Proteomes" id="UP000266841"/>
    </source>
</evidence>
<dbReference type="InterPro" id="IPR011990">
    <property type="entry name" value="TPR-like_helical_dom_sf"/>
</dbReference>
<dbReference type="PANTHER" id="PTHR43628:SF1">
    <property type="entry name" value="CHITIN SYNTHASE REGULATORY FACTOR 2-RELATED"/>
    <property type="match status" value="1"/>
</dbReference>
<comment type="caution">
    <text evidence="2">The sequence shown here is derived from an EMBL/GenBank/DDBJ whole genome shotgun (WGS) entry which is preliminary data.</text>
</comment>
<dbReference type="Gene3D" id="1.25.40.10">
    <property type="entry name" value="Tetratricopeptide repeat domain"/>
    <property type="match status" value="1"/>
</dbReference>
<dbReference type="Proteomes" id="UP000266841">
    <property type="component" value="Unassembled WGS sequence"/>
</dbReference>
<dbReference type="InterPro" id="IPR052945">
    <property type="entry name" value="Mitotic_Regulator"/>
</dbReference>
<feature type="compositionally biased region" description="Basic residues" evidence="1">
    <location>
        <begin position="402"/>
        <end position="420"/>
    </location>
</feature>
<feature type="non-terminal residue" evidence="2">
    <location>
        <position position="444"/>
    </location>
</feature>
<dbReference type="AlphaFoldDB" id="K0TEK0"/>
<feature type="compositionally biased region" description="Basic and acidic residues" evidence="1">
    <location>
        <begin position="266"/>
        <end position="275"/>
    </location>
</feature>
<keyword evidence="3" id="KW-1185">Reference proteome</keyword>
<dbReference type="OrthoDB" id="272077at2759"/>
<dbReference type="EMBL" id="AGNL01001280">
    <property type="protein sequence ID" value="EJK77123.1"/>
    <property type="molecule type" value="Genomic_DNA"/>
</dbReference>
<organism evidence="2 3">
    <name type="scientific">Thalassiosira oceanica</name>
    <name type="common">Marine diatom</name>
    <dbReference type="NCBI Taxonomy" id="159749"/>
    <lineage>
        <taxon>Eukaryota</taxon>
        <taxon>Sar</taxon>
        <taxon>Stramenopiles</taxon>
        <taxon>Ochrophyta</taxon>
        <taxon>Bacillariophyta</taxon>
        <taxon>Coscinodiscophyceae</taxon>
        <taxon>Thalassiosirophycidae</taxon>
        <taxon>Thalassiosirales</taxon>
        <taxon>Thalassiosiraceae</taxon>
        <taxon>Thalassiosira</taxon>
    </lineage>
</organism>
<evidence type="ECO:0000313" key="2">
    <source>
        <dbReference type="EMBL" id="EJK77123.1"/>
    </source>
</evidence>
<name>K0TEK0_THAOC</name>
<evidence type="ECO:0000256" key="1">
    <source>
        <dbReference type="SAM" id="MobiDB-lite"/>
    </source>
</evidence>
<feature type="compositionally biased region" description="Basic and acidic residues" evidence="1">
    <location>
        <begin position="368"/>
        <end position="393"/>
    </location>
</feature>
<feature type="region of interest" description="Disordered" evidence="1">
    <location>
        <begin position="265"/>
        <end position="444"/>
    </location>
</feature>
<protein>
    <submittedName>
        <fullName evidence="2">Uncharacterized protein</fullName>
    </submittedName>
</protein>
<accession>K0TEK0</accession>
<feature type="compositionally biased region" description="Basic and acidic residues" evidence="1">
    <location>
        <begin position="282"/>
        <end position="292"/>
    </location>
</feature>
<reference evidence="2 3" key="1">
    <citation type="journal article" date="2012" name="Genome Biol.">
        <title>Genome and low-iron response of an oceanic diatom adapted to chronic iron limitation.</title>
        <authorList>
            <person name="Lommer M."/>
            <person name="Specht M."/>
            <person name="Roy A.S."/>
            <person name="Kraemer L."/>
            <person name="Andreson R."/>
            <person name="Gutowska M.A."/>
            <person name="Wolf J."/>
            <person name="Bergner S.V."/>
            <person name="Schilhabel M.B."/>
            <person name="Klostermeier U.C."/>
            <person name="Beiko R.G."/>
            <person name="Rosenstiel P."/>
            <person name="Hippler M."/>
            <person name="Laroche J."/>
        </authorList>
    </citation>
    <scope>NUCLEOTIDE SEQUENCE [LARGE SCALE GENOMIC DNA]</scope>
    <source>
        <strain evidence="2 3">CCMP1005</strain>
    </source>
</reference>
<dbReference type="SUPFAM" id="SSF81901">
    <property type="entry name" value="HCP-like"/>
    <property type="match status" value="1"/>
</dbReference>
<dbReference type="PANTHER" id="PTHR43628">
    <property type="entry name" value="ACTIVATOR OF C KINASE PROTEIN 1-RELATED"/>
    <property type="match status" value="1"/>
</dbReference>
<sequence length="444" mass="49311">MKRVAAKDPIAIRRIGDFHLNGSLGLEKDETRAFELWSEAAELGSTEALFKIGFAYYRGERGVSQNKAKGVRCWESAAMQGHALSRTKLGLIETENGNHDRALRHYMISAKMGEKLSLDSIKALFIDGNATKVQYAEALKGYQDAVEEMKSPLSVTKLRAKEHLIPIHSHLDGGSASAVAFKQEAWHVRAPEAEHPGERDHERLGVPFLTKGSAERPTQLPSGRLPLLAPQPPLLQGPLEHARELVPDHEQCPRIGRGEAFVGAEHVSDEPDRRGQSVHARRGLDAARDPVRRGLRGSAGHEERAVPREAPGGIGRGRPQRAPGAVRQYRPHGRHGPQLVPPERPRGRATVVGPQTRFPSPQLRPQHQAKEAGAPRRQVERPGHPLRRRDGLEVLRPGNRSGKQRVHVVPRRRAERRRPVRPYEPPRRADEGAGVVEREFRPVG</sequence>